<dbReference type="Proteomes" id="UP000322214">
    <property type="component" value="Chromosome"/>
</dbReference>
<protein>
    <submittedName>
        <fullName evidence="1">Uncharacterized protein</fullName>
    </submittedName>
</protein>
<dbReference type="AlphaFoldDB" id="A0A5B9P3G2"/>
<dbReference type="EMBL" id="CP042912">
    <property type="protein sequence ID" value="QEG21107.1"/>
    <property type="molecule type" value="Genomic_DNA"/>
</dbReference>
<name>A0A5B9P3G2_9BACT</name>
<gene>
    <name evidence="1" type="ORF">MFFC18_09600</name>
</gene>
<keyword evidence="2" id="KW-1185">Reference proteome</keyword>
<proteinExistence type="predicted"/>
<accession>A0A5B9P3G2</accession>
<evidence type="ECO:0000313" key="1">
    <source>
        <dbReference type="EMBL" id="QEG21107.1"/>
    </source>
</evidence>
<organism evidence="1 2">
    <name type="scientific">Mariniblastus fucicola</name>
    <dbReference type="NCBI Taxonomy" id="980251"/>
    <lineage>
        <taxon>Bacteria</taxon>
        <taxon>Pseudomonadati</taxon>
        <taxon>Planctomycetota</taxon>
        <taxon>Planctomycetia</taxon>
        <taxon>Pirellulales</taxon>
        <taxon>Pirellulaceae</taxon>
        <taxon>Mariniblastus</taxon>
    </lineage>
</organism>
<dbReference type="KEGG" id="mff:MFFC18_09600"/>
<sequence>MQNAGSRNRLMKDFISITRIEEYPHVPNETGTIALYAKVATRFTMEVDTGKFGEILENETHPDSSS</sequence>
<reference evidence="1 2" key="1">
    <citation type="submission" date="2019-08" db="EMBL/GenBank/DDBJ databases">
        <title>Deep-cultivation of Planctomycetes and their phenomic and genomic characterization uncovers novel biology.</title>
        <authorList>
            <person name="Wiegand S."/>
            <person name="Jogler M."/>
            <person name="Boedeker C."/>
            <person name="Pinto D."/>
            <person name="Vollmers J."/>
            <person name="Rivas-Marin E."/>
            <person name="Kohn T."/>
            <person name="Peeters S.H."/>
            <person name="Heuer A."/>
            <person name="Rast P."/>
            <person name="Oberbeckmann S."/>
            <person name="Bunk B."/>
            <person name="Jeske O."/>
            <person name="Meyerdierks A."/>
            <person name="Storesund J.E."/>
            <person name="Kallscheuer N."/>
            <person name="Luecker S."/>
            <person name="Lage O.M."/>
            <person name="Pohl T."/>
            <person name="Merkel B.J."/>
            <person name="Hornburger P."/>
            <person name="Mueller R.-W."/>
            <person name="Bruemmer F."/>
            <person name="Labrenz M."/>
            <person name="Spormann A.M."/>
            <person name="Op den Camp H."/>
            <person name="Overmann J."/>
            <person name="Amann R."/>
            <person name="Jetten M.S.M."/>
            <person name="Mascher T."/>
            <person name="Medema M.H."/>
            <person name="Devos D.P."/>
            <person name="Kaster A.-K."/>
            <person name="Ovreas L."/>
            <person name="Rohde M."/>
            <person name="Galperin M.Y."/>
            <person name="Jogler C."/>
        </authorList>
    </citation>
    <scope>NUCLEOTIDE SEQUENCE [LARGE SCALE GENOMIC DNA]</scope>
    <source>
        <strain evidence="1 2">FC18</strain>
    </source>
</reference>
<evidence type="ECO:0000313" key="2">
    <source>
        <dbReference type="Proteomes" id="UP000322214"/>
    </source>
</evidence>